<proteinExistence type="predicted"/>
<evidence type="ECO:0000313" key="2">
    <source>
        <dbReference type="Proteomes" id="UP000637383"/>
    </source>
</evidence>
<evidence type="ECO:0000313" key="1">
    <source>
        <dbReference type="EMBL" id="MBD2737556.1"/>
    </source>
</evidence>
<dbReference type="EMBL" id="JACJTU010000033">
    <property type="protein sequence ID" value="MBD2737556.1"/>
    <property type="molecule type" value="Genomic_DNA"/>
</dbReference>
<sequence length="92" mass="10666">MSDRANYILIDKKKNLRTYYDKWCLGTISKWLLSNSEQAISDLRSMQPTPGYLLNETWCDSAVLIDDYNKVLKFFISAEAISIGNYCWSTLI</sequence>
<reference evidence="1 2" key="1">
    <citation type="journal article" date="2020" name="ISME J.">
        <title>Comparative genomics reveals insights into cyanobacterial evolution and habitat adaptation.</title>
        <authorList>
            <person name="Chen M.Y."/>
            <person name="Teng W.K."/>
            <person name="Zhao L."/>
            <person name="Hu C.X."/>
            <person name="Zhou Y.K."/>
            <person name="Han B.P."/>
            <person name="Song L.R."/>
            <person name="Shu W.S."/>
        </authorList>
    </citation>
    <scope>NUCLEOTIDE SEQUENCE [LARGE SCALE GENOMIC DNA]</scope>
    <source>
        <strain evidence="1 2">FACHB-159</strain>
    </source>
</reference>
<accession>A0ABR8KDD8</accession>
<dbReference type="Proteomes" id="UP000637383">
    <property type="component" value="Unassembled WGS sequence"/>
</dbReference>
<keyword evidence="2" id="KW-1185">Reference proteome</keyword>
<gene>
    <name evidence="1" type="ORF">H6H03_27350</name>
</gene>
<name>A0ABR8KDD8_9NOSO</name>
<comment type="caution">
    <text evidence="1">The sequence shown here is derived from an EMBL/GenBank/DDBJ whole genome shotgun (WGS) entry which is preliminary data.</text>
</comment>
<dbReference type="RefSeq" id="WP_190958133.1">
    <property type="nucleotide sequence ID" value="NZ_JACJTU010000033.1"/>
</dbReference>
<protein>
    <submittedName>
        <fullName evidence="1">Uncharacterized protein</fullName>
    </submittedName>
</protein>
<organism evidence="1 2">
    <name type="scientific">Nostoc paludosum FACHB-159</name>
    <dbReference type="NCBI Taxonomy" id="2692908"/>
    <lineage>
        <taxon>Bacteria</taxon>
        <taxon>Bacillati</taxon>
        <taxon>Cyanobacteriota</taxon>
        <taxon>Cyanophyceae</taxon>
        <taxon>Nostocales</taxon>
        <taxon>Nostocaceae</taxon>
        <taxon>Nostoc</taxon>
    </lineage>
</organism>